<dbReference type="Proteomes" id="UP000521032">
    <property type="component" value="Unassembled WGS sequence"/>
</dbReference>
<comment type="caution">
    <text evidence="2">The sequence shown here is derived from an EMBL/GenBank/DDBJ whole genome shotgun (WGS) entry which is preliminary data.</text>
</comment>
<dbReference type="InterPro" id="IPR025889">
    <property type="entry name" value="GSP17M-like_dom"/>
</dbReference>
<sequence>MRKIESYRSPEEVHARVKDLRESGVMEEAIAVIAKPDLYDEAFRTYHLESLVSKVSTWDKFMSLFSSDHPESRVVSKLDLTDEENEHYQKELAEGAILLYVNDYESLDGHASHIPKITGGSNFTSDKIYEGNEQ</sequence>
<dbReference type="Pfam" id="PF11181">
    <property type="entry name" value="YflT"/>
    <property type="match status" value="1"/>
</dbReference>
<reference evidence="2 3" key="1">
    <citation type="submission" date="2020-07" db="EMBL/GenBank/DDBJ databases">
        <authorList>
            <person name="Criscuolo A."/>
        </authorList>
    </citation>
    <scope>NUCLEOTIDE SEQUENCE [LARGE SCALE GENOMIC DNA]</scope>
    <source>
        <strain evidence="3">CIP 111030</strain>
    </source>
</reference>
<evidence type="ECO:0000313" key="3">
    <source>
        <dbReference type="Proteomes" id="UP000521032"/>
    </source>
</evidence>
<dbReference type="AlphaFoldDB" id="A0A6V7RBB5"/>
<proteinExistence type="predicted"/>
<feature type="domain" description="General stress protein 17M-like" evidence="1">
    <location>
        <begin position="3"/>
        <end position="95"/>
    </location>
</feature>
<keyword evidence="3" id="KW-1185">Reference proteome</keyword>
<evidence type="ECO:0000259" key="1">
    <source>
        <dbReference type="Pfam" id="PF11181"/>
    </source>
</evidence>
<name>A0A6V7RBB5_9BACL</name>
<accession>A0A6V7RBB5</accession>
<evidence type="ECO:0000313" key="2">
    <source>
        <dbReference type="EMBL" id="CAD2074052.1"/>
    </source>
</evidence>
<organism evidence="2 3">
    <name type="scientific">Phocicoccus schoeneichii</name>
    <dbReference type="NCBI Taxonomy" id="1812261"/>
    <lineage>
        <taxon>Bacteria</taxon>
        <taxon>Bacillati</taxon>
        <taxon>Bacillota</taxon>
        <taxon>Bacilli</taxon>
        <taxon>Bacillales</taxon>
        <taxon>Salinicoccaceae</taxon>
        <taxon>Phocicoccus</taxon>
    </lineage>
</organism>
<dbReference type="RefSeq" id="WP_186085961.1">
    <property type="nucleotide sequence ID" value="NZ_BMDB01000002.1"/>
</dbReference>
<dbReference type="EMBL" id="CAJEWE010000007">
    <property type="protein sequence ID" value="CAD2074052.1"/>
    <property type="molecule type" value="Genomic_DNA"/>
</dbReference>
<gene>
    <name evidence="2" type="ORF">JEOSCH030_00612</name>
</gene>
<protein>
    <recommendedName>
        <fullName evidence="1">General stress protein 17M-like domain-containing protein</fullName>
    </recommendedName>
</protein>